<keyword evidence="2" id="KW-1185">Reference proteome</keyword>
<reference evidence="1" key="1">
    <citation type="journal article" date="2023" name="Science">
        <title>Genome structures resolve the early diversification of teleost fishes.</title>
        <authorList>
            <person name="Parey E."/>
            <person name="Louis A."/>
            <person name="Montfort J."/>
            <person name="Bouchez O."/>
            <person name="Roques C."/>
            <person name="Iampietro C."/>
            <person name="Lluch J."/>
            <person name="Castinel A."/>
            <person name="Donnadieu C."/>
            <person name="Desvignes T."/>
            <person name="Floi Bucao C."/>
            <person name="Jouanno E."/>
            <person name="Wen M."/>
            <person name="Mejri S."/>
            <person name="Dirks R."/>
            <person name="Jansen H."/>
            <person name="Henkel C."/>
            <person name="Chen W.J."/>
            <person name="Zahm M."/>
            <person name="Cabau C."/>
            <person name="Klopp C."/>
            <person name="Thompson A.W."/>
            <person name="Robinson-Rechavi M."/>
            <person name="Braasch I."/>
            <person name="Lecointre G."/>
            <person name="Bobe J."/>
            <person name="Postlethwait J.H."/>
            <person name="Berthelot C."/>
            <person name="Roest Crollius H."/>
            <person name="Guiguen Y."/>
        </authorList>
    </citation>
    <scope>NUCLEOTIDE SEQUENCE</scope>
    <source>
        <strain evidence="1">WJC10195</strain>
    </source>
</reference>
<proteinExistence type="predicted"/>
<dbReference type="EMBL" id="JAINUF010000005">
    <property type="protein sequence ID" value="KAJ8360371.1"/>
    <property type="molecule type" value="Genomic_DNA"/>
</dbReference>
<sequence>MSPGIRTERPITQHGGSFNSEMFHSSSICDTPAVYLLLQARGNGGFCGTGEPSPALQSPCNVQRAARHTVGSTAVDSVVVYDKPKPSKYRKPTLFNPQGWQLQNWSFHPSWESVAIDTSYVIPYGSPNKCLTSLRTSSVTDAQTKRVFPSSQAVASFISFGRARNVAEMRCRGGERSSERKISRERRKRRLWGEGRCGPLPVGGEILPVPASTEAEGRQTLRAFWRVLEEHNHPTACHPPTASSNE</sequence>
<evidence type="ECO:0000313" key="2">
    <source>
        <dbReference type="Proteomes" id="UP001152622"/>
    </source>
</evidence>
<comment type="caution">
    <text evidence="1">The sequence shown here is derived from an EMBL/GenBank/DDBJ whole genome shotgun (WGS) entry which is preliminary data.</text>
</comment>
<accession>A0A9Q1FK59</accession>
<dbReference type="Proteomes" id="UP001152622">
    <property type="component" value="Chromosome 5"/>
</dbReference>
<organism evidence="1 2">
    <name type="scientific">Synaphobranchus kaupii</name>
    <name type="common">Kaup's arrowtooth eel</name>
    <dbReference type="NCBI Taxonomy" id="118154"/>
    <lineage>
        <taxon>Eukaryota</taxon>
        <taxon>Metazoa</taxon>
        <taxon>Chordata</taxon>
        <taxon>Craniata</taxon>
        <taxon>Vertebrata</taxon>
        <taxon>Euteleostomi</taxon>
        <taxon>Actinopterygii</taxon>
        <taxon>Neopterygii</taxon>
        <taxon>Teleostei</taxon>
        <taxon>Anguilliformes</taxon>
        <taxon>Synaphobranchidae</taxon>
        <taxon>Synaphobranchus</taxon>
    </lineage>
</organism>
<gene>
    <name evidence="1" type="ORF">SKAU_G00168960</name>
</gene>
<protein>
    <submittedName>
        <fullName evidence="1">Uncharacterized protein</fullName>
    </submittedName>
</protein>
<dbReference type="AlphaFoldDB" id="A0A9Q1FK59"/>
<name>A0A9Q1FK59_SYNKA</name>
<evidence type="ECO:0000313" key="1">
    <source>
        <dbReference type="EMBL" id="KAJ8360371.1"/>
    </source>
</evidence>